<sequence length="120" mass="13770">MVGVSQTGTGKTHSYLLPILSKIDWNKNHIQAVIIVPTNELVFQTFQMLKEIENRNSQVKIFYGSMNKNKISLSLKKKQPPIIITTIEKLFEYSKVINKVNINKASYLVLDEADTLFEQK</sequence>
<organism evidence="5 6">
    <name type="scientific">Texas Phoenix palm phytoplasma</name>
    <dbReference type="NCBI Taxonomy" id="176709"/>
    <lineage>
        <taxon>Bacteria</taxon>
        <taxon>Bacillati</taxon>
        <taxon>Mycoplasmatota</taxon>
        <taxon>Mollicutes</taxon>
        <taxon>Acholeplasmatales</taxon>
        <taxon>Acholeplasmataceae</taxon>
        <taxon>Candidatus Phytoplasma</taxon>
        <taxon>16SrIV (Coconut lethal yellows group)</taxon>
    </lineage>
</organism>
<evidence type="ECO:0000313" key="5">
    <source>
        <dbReference type="EMBL" id="MBP3059375.1"/>
    </source>
</evidence>
<evidence type="ECO:0000256" key="1">
    <source>
        <dbReference type="ARBA" id="ARBA00022741"/>
    </source>
</evidence>
<keyword evidence="6" id="KW-1185">Reference proteome</keyword>
<reference evidence="5" key="1">
    <citation type="submission" date="2019-10" db="EMBL/GenBank/DDBJ databases">
        <title>Whole Genome Sequencing and Characterization of Texas Phoenix Palm Decline Phytoplasma Belongs to Lethal Yellowing (16SrIV) Group.</title>
        <authorList>
            <person name="Bao M."/>
        </authorList>
    </citation>
    <scope>NUCLEOTIDE SEQUENCE [LARGE SCALE GENOMIC DNA]</scope>
    <source>
        <strain evidence="5">ACPD</strain>
    </source>
</reference>
<dbReference type="EMBL" id="VBRA02000008">
    <property type="protein sequence ID" value="MBP3059375.1"/>
    <property type="molecule type" value="Genomic_DNA"/>
</dbReference>
<dbReference type="Proteomes" id="UP001192346">
    <property type="component" value="Unassembled WGS sequence"/>
</dbReference>
<evidence type="ECO:0000313" key="6">
    <source>
        <dbReference type="Proteomes" id="UP001192346"/>
    </source>
</evidence>
<keyword evidence="2" id="KW-0378">Hydrolase</keyword>
<name>A0ABS5BIH3_9MOLU</name>
<dbReference type="InterPro" id="IPR014001">
    <property type="entry name" value="Helicase_ATP-bd"/>
</dbReference>
<keyword evidence="5" id="KW-0347">Helicase</keyword>
<accession>A0ABS5BIH3</accession>
<dbReference type="InterPro" id="IPR011545">
    <property type="entry name" value="DEAD/DEAH_box_helicase_dom"/>
</dbReference>
<dbReference type="Gene3D" id="3.40.50.300">
    <property type="entry name" value="P-loop containing nucleotide triphosphate hydrolases"/>
    <property type="match status" value="1"/>
</dbReference>
<dbReference type="PANTHER" id="PTHR24031">
    <property type="entry name" value="RNA HELICASE"/>
    <property type="match status" value="1"/>
</dbReference>
<comment type="caution">
    <text evidence="5">The sequence shown here is derived from an EMBL/GenBank/DDBJ whole genome shotgun (WGS) entry which is preliminary data.</text>
</comment>
<dbReference type="RefSeq" id="WP_138108018.1">
    <property type="nucleotide sequence ID" value="NZ_VBRA02000008.1"/>
</dbReference>
<dbReference type="Pfam" id="PF00270">
    <property type="entry name" value="DEAD"/>
    <property type="match status" value="1"/>
</dbReference>
<keyword evidence="1" id="KW-0547">Nucleotide-binding</keyword>
<evidence type="ECO:0000259" key="4">
    <source>
        <dbReference type="PROSITE" id="PS51192"/>
    </source>
</evidence>
<feature type="non-terminal residue" evidence="5">
    <location>
        <position position="120"/>
    </location>
</feature>
<dbReference type="PROSITE" id="PS51192">
    <property type="entry name" value="HELICASE_ATP_BIND_1"/>
    <property type="match status" value="1"/>
</dbReference>
<dbReference type="GO" id="GO:0004386">
    <property type="term" value="F:helicase activity"/>
    <property type="evidence" value="ECO:0007669"/>
    <property type="project" value="UniProtKB-KW"/>
</dbReference>
<dbReference type="SUPFAM" id="SSF52540">
    <property type="entry name" value="P-loop containing nucleoside triphosphate hydrolases"/>
    <property type="match status" value="1"/>
</dbReference>
<protein>
    <submittedName>
        <fullName evidence="5">DEAD/DEAH box helicase</fullName>
    </submittedName>
</protein>
<gene>
    <name evidence="5" type="ORF">FEF22_001050</name>
</gene>
<proteinExistence type="predicted"/>
<dbReference type="InterPro" id="IPR027417">
    <property type="entry name" value="P-loop_NTPase"/>
</dbReference>
<evidence type="ECO:0000256" key="3">
    <source>
        <dbReference type="ARBA" id="ARBA00022840"/>
    </source>
</evidence>
<keyword evidence="3" id="KW-0067">ATP-binding</keyword>
<evidence type="ECO:0000256" key="2">
    <source>
        <dbReference type="ARBA" id="ARBA00022801"/>
    </source>
</evidence>
<feature type="domain" description="Helicase ATP-binding" evidence="4">
    <location>
        <begin position="1"/>
        <end position="120"/>
    </location>
</feature>